<dbReference type="RefSeq" id="XP_723701.1">
    <property type="nucleotide sequence ID" value="XM_718608.1"/>
</dbReference>
<dbReference type="Pfam" id="PF10561">
    <property type="entry name" value="C2orf69"/>
    <property type="match status" value="1"/>
</dbReference>
<proteinExistence type="predicted"/>
<dbReference type="Proteomes" id="UP000072904">
    <property type="component" value="Chromosome 12"/>
</dbReference>
<dbReference type="VEuPathDB" id="PlasmoDB:Py17XNL_001205050"/>
<dbReference type="KEGG" id="pyo:PY17X_1218400"/>
<evidence type="ECO:0000313" key="1">
    <source>
        <dbReference type="EMBL" id="CDU19350.1"/>
    </source>
</evidence>
<dbReference type="Proteomes" id="UP000072874">
    <property type="component" value="Chromosome 12"/>
</dbReference>
<dbReference type="EMBL" id="LM993666">
    <property type="protein sequence ID" value="VTZ79985.1"/>
    <property type="molecule type" value="Genomic_DNA"/>
</dbReference>
<dbReference type="PANTHER" id="PTHR31296:SF1">
    <property type="entry name" value="MITOCHONDRIAL PROTEIN C2ORF69"/>
    <property type="match status" value="1"/>
</dbReference>
<dbReference type="EMBL" id="LK934640">
    <property type="protein sequence ID" value="CDU19350.1"/>
    <property type="molecule type" value="Genomic_DNA"/>
</dbReference>
<reference evidence="1" key="3">
    <citation type="submission" date="2014-05" db="EMBL/GenBank/DDBJ databases">
        <authorList>
            <person name="Aslett A.Martin."/>
            <person name="De Silva Nishadi"/>
        </authorList>
    </citation>
    <scope>NUCLEOTIDE SEQUENCE</scope>
    <source>
        <strain evidence="1">YM</strain>
    </source>
</reference>
<dbReference type="OMA" id="TFPYIHY"/>
<dbReference type="InterPro" id="IPR018881">
    <property type="entry name" value="C2orf69_mit"/>
</dbReference>
<evidence type="ECO:0000313" key="4">
    <source>
        <dbReference type="Proteomes" id="UP000072904"/>
    </source>
</evidence>
<dbReference type="VEuPathDB" id="PlasmoDB:PY17X_1218400"/>
<evidence type="ECO:0000313" key="2">
    <source>
        <dbReference type="EMBL" id="VTZ79985.1"/>
    </source>
</evidence>
<evidence type="ECO:0000313" key="3">
    <source>
        <dbReference type="Proteomes" id="UP000072874"/>
    </source>
</evidence>
<reference evidence="3 4" key="1">
    <citation type="journal article" date="2014" name="BMC Biol.">
        <title>A comprehensive evaluation of rodent malaria parasite genomes and gene expression.</title>
        <authorList>
            <person name="Otto T.D."/>
            <person name="Bohme U."/>
            <person name="Jackson A.P."/>
            <person name="Hunt M."/>
            <person name="Franke-Fayard B."/>
            <person name="Hoeijmakers W.A."/>
            <person name="Religa A.A."/>
            <person name="Robertson L."/>
            <person name="Sanders M."/>
            <person name="Ogun S.A."/>
            <person name="Cunningham D."/>
            <person name="Erhart A."/>
            <person name="Billker O."/>
            <person name="Khan S.M."/>
            <person name="Stunnenberg H.G."/>
            <person name="Langhorne J."/>
            <person name="Holder A.A."/>
            <person name="Waters A.P."/>
            <person name="Newbold C.I."/>
            <person name="Pain A."/>
            <person name="Berriman M."/>
            <person name="Janse C.J."/>
        </authorList>
    </citation>
    <scope>NUCLEOTIDE SEQUENCE [LARGE SCALE GENOMIC DNA]</scope>
    <source>
        <strain evidence="2 3">17X</strain>
        <strain evidence="1 4">YM</strain>
    </source>
</reference>
<organism evidence="1 4">
    <name type="scientific">Plasmodium yoelii</name>
    <dbReference type="NCBI Taxonomy" id="5861"/>
    <lineage>
        <taxon>Eukaryota</taxon>
        <taxon>Sar</taxon>
        <taxon>Alveolata</taxon>
        <taxon>Apicomplexa</taxon>
        <taxon>Aconoidasida</taxon>
        <taxon>Haemosporida</taxon>
        <taxon>Plasmodiidae</taxon>
        <taxon>Plasmodium</taxon>
        <taxon>Plasmodium (Vinckeia)</taxon>
    </lineage>
</organism>
<name>A0A077Y7G9_PLAYE</name>
<accession>A0A077Y7G9</accession>
<dbReference type="GeneID" id="3431706"/>
<dbReference type="VEuPathDB" id="PlasmoDB:PYYM_1217800"/>
<dbReference type="PANTHER" id="PTHR31296">
    <property type="entry name" value="UPF0565 PROTEIN C2ORF69"/>
    <property type="match status" value="1"/>
</dbReference>
<gene>
    <name evidence="2" type="ORF">PY17X_1218400</name>
    <name evidence="1" type="ORF">PYYM_1217800</name>
</gene>
<dbReference type="OrthoDB" id="419333at2759"/>
<dbReference type="VEuPathDB" id="PlasmoDB:PY00356"/>
<reference evidence="2" key="2">
    <citation type="submission" date="2014-05" db="EMBL/GenBank/DDBJ databases">
        <authorList>
            <person name="Aslett M.A."/>
            <person name="De Silva N."/>
        </authorList>
    </citation>
    <scope>NUCLEOTIDE SEQUENCE</scope>
    <source>
        <strain evidence="2">17X</strain>
    </source>
</reference>
<protein>
    <submittedName>
        <fullName evidence="1">Uncharacterized protein</fullName>
    </submittedName>
</protein>
<dbReference type="GO" id="GO:0005739">
    <property type="term" value="C:mitochondrion"/>
    <property type="evidence" value="ECO:0007669"/>
    <property type="project" value="TreeGrafter"/>
</dbReference>
<dbReference type="AlphaFoldDB" id="A0A077Y7G9"/>
<reference evidence="2" key="4">
    <citation type="submission" date="2019-05" db="EMBL/GenBank/DDBJ databases">
        <authorList>
            <consortium name="Pathogen Informatics"/>
        </authorList>
    </citation>
    <scope>NUCLEOTIDE SEQUENCE</scope>
    <source>
        <strain evidence="2">17X</strain>
    </source>
</reference>
<sequence>MPVCFSVHNITGINNLNNIILYREPILIDEKYENKYIIFFPGDYSNFFKNSIYTYYIYEPINECSDYCFSYEALFWVISSKYLYDHIIFIKPSVFVNCFSTFSNFINHNSGSLNNNPQNETNPEIKHKINHKTNQNVVANSKTVTKILPKNKIETEKCENDKYIDAKGIKHLLFILLSLNNDILKEKSEEDSSIHGFIKKQNDDTLVNNNFQKCGNMFQSDKTLDNYDKCINNVINKNTIIRKKLILIGFSKGCSVLFSILREIYKAEFILEYIESLYFLDPGFNKQIYDTNIESNSLKVLSKYNLKIFIHSTPNQIFERNSMTVHKELINFITMLKNYNINIFSYFHYINIEQNINPINLHFEILEDFSNPFLEKINNISPFINNCNQMGITCLENKKPIDKFIFQNWHM</sequence>